<dbReference type="RefSeq" id="WP_100090085.1">
    <property type="nucleotide sequence ID" value="NZ_MDVB01000118.1"/>
</dbReference>
<proteinExistence type="predicted"/>
<reference evidence="1 2" key="1">
    <citation type="journal article" date="2017" name="MBio">
        <title>Type VI secretion-mediated competition in the bee gut microbiome.</title>
        <authorList>
            <person name="Steele M.I."/>
            <person name="Kwong W.K."/>
            <person name="Powell J.E."/>
            <person name="Whiteley M."/>
            <person name="Moran N.A."/>
        </authorList>
    </citation>
    <scope>NUCLEOTIDE SEQUENCE [LARGE SCALE GENOMIC DNA]</scope>
    <source>
        <strain evidence="1 2">App2-2</strain>
    </source>
</reference>
<gene>
    <name evidence="1" type="ORF">BGI32_10205</name>
</gene>
<protein>
    <recommendedName>
        <fullName evidence="3">YokE-like PH domain-containing protein</fullName>
    </recommendedName>
</protein>
<comment type="caution">
    <text evidence="1">The sequence shown here is derived from an EMBL/GenBank/DDBJ whole genome shotgun (WGS) entry which is preliminary data.</text>
</comment>
<evidence type="ECO:0000313" key="1">
    <source>
        <dbReference type="EMBL" id="PIT12328.1"/>
    </source>
</evidence>
<dbReference type="AlphaFoldDB" id="A0A2N9WR39"/>
<dbReference type="EMBL" id="MDVB01000118">
    <property type="protein sequence ID" value="PIT12328.1"/>
    <property type="molecule type" value="Genomic_DNA"/>
</dbReference>
<evidence type="ECO:0008006" key="3">
    <source>
        <dbReference type="Google" id="ProtNLM"/>
    </source>
</evidence>
<organism evidence="1 2">
    <name type="scientific">Snodgrassella alvi</name>
    <dbReference type="NCBI Taxonomy" id="1196083"/>
    <lineage>
        <taxon>Bacteria</taxon>
        <taxon>Pseudomonadati</taxon>
        <taxon>Pseudomonadota</taxon>
        <taxon>Betaproteobacteria</taxon>
        <taxon>Neisseriales</taxon>
        <taxon>Neisseriaceae</taxon>
        <taxon>Snodgrassella</taxon>
    </lineage>
</organism>
<dbReference type="Proteomes" id="UP000231293">
    <property type="component" value="Unassembled WGS sequence"/>
</dbReference>
<accession>A0A2N9WR39</accession>
<sequence length="138" mass="15854">MNSGLKLEQIKAYFEQHQLPAFDSSSIIYGMINAKAWQYALFSGLATLCIKHLLIYFNAEKMILIGLSLSADLTESITIIPMTKISALSFKRGIFRGEITFTFEQKKYHIKVPSFIIAAKWHKGNLKNILERYIIRYS</sequence>
<evidence type="ECO:0000313" key="2">
    <source>
        <dbReference type="Proteomes" id="UP000231293"/>
    </source>
</evidence>
<name>A0A2N9WR39_9NEIS</name>